<feature type="transmembrane region" description="Helical" evidence="1">
    <location>
        <begin position="156"/>
        <end position="176"/>
    </location>
</feature>
<feature type="transmembrane region" description="Helical" evidence="1">
    <location>
        <begin position="12"/>
        <end position="33"/>
    </location>
</feature>
<feature type="transmembrane region" description="Helical" evidence="1">
    <location>
        <begin position="39"/>
        <end position="57"/>
    </location>
</feature>
<proteinExistence type="predicted"/>
<organism evidence="2 3">
    <name type="scientific">Winogradskyella marincola</name>
    <dbReference type="NCBI Taxonomy" id="3037795"/>
    <lineage>
        <taxon>Bacteria</taxon>
        <taxon>Pseudomonadati</taxon>
        <taxon>Bacteroidota</taxon>
        <taxon>Flavobacteriia</taxon>
        <taxon>Flavobacteriales</taxon>
        <taxon>Flavobacteriaceae</taxon>
        <taxon>Winogradskyella</taxon>
    </lineage>
</organism>
<reference evidence="2 3" key="1">
    <citation type="submission" date="2023-03" db="EMBL/GenBank/DDBJ databases">
        <title>Strain YYF002 represents a novel species in the genus Winogradskyella isolated from seawater.</title>
        <authorList>
            <person name="Fu Z.-Y."/>
        </authorList>
    </citation>
    <scope>NUCLEOTIDE SEQUENCE [LARGE SCALE GENOMIC DNA]</scope>
    <source>
        <strain evidence="2 3">YYF002</strain>
    </source>
</reference>
<keyword evidence="1" id="KW-1133">Transmembrane helix</keyword>
<dbReference type="EMBL" id="JARSBN010000002">
    <property type="protein sequence ID" value="MDG4715155.1"/>
    <property type="molecule type" value="Genomic_DNA"/>
</dbReference>
<accession>A0ABT6FZQ2</accession>
<sequence>MKKYEDVEYTSPFELLFLLISTVAVFFAIVFVLNRIVSFGLLKGTLAFVLAGIYFYILKKKFIVKISDFELKSNQLKWGNKNIDFSDLEYYKIHWMKGAGIKFKFKNGKTLRISSNDNFCNSEQFVNLCQDIDSKLLKYNNGQIERKKSFFESKQGYYFAVIMSTLFVVGAIYKSFSDEKINIGNLALILASLGIVWSGVKWKRK</sequence>
<name>A0ABT6FZQ2_9FLAO</name>
<evidence type="ECO:0000256" key="1">
    <source>
        <dbReference type="SAM" id="Phobius"/>
    </source>
</evidence>
<feature type="transmembrane region" description="Helical" evidence="1">
    <location>
        <begin position="182"/>
        <end position="200"/>
    </location>
</feature>
<comment type="caution">
    <text evidence="2">The sequence shown here is derived from an EMBL/GenBank/DDBJ whole genome shotgun (WGS) entry which is preliminary data.</text>
</comment>
<keyword evidence="3" id="KW-1185">Reference proteome</keyword>
<protein>
    <recommendedName>
        <fullName evidence="4">PH domain-containing protein</fullName>
    </recommendedName>
</protein>
<keyword evidence="1" id="KW-0472">Membrane</keyword>
<evidence type="ECO:0000313" key="3">
    <source>
        <dbReference type="Proteomes" id="UP001529085"/>
    </source>
</evidence>
<gene>
    <name evidence="2" type="ORF">P7122_04680</name>
</gene>
<evidence type="ECO:0008006" key="4">
    <source>
        <dbReference type="Google" id="ProtNLM"/>
    </source>
</evidence>
<dbReference type="Proteomes" id="UP001529085">
    <property type="component" value="Unassembled WGS sequence"/>
</dbReference>
<dbReference type="RefSeq" id="WP_278004620.1">
    <property type="nucleotide sequence ID" value="NZ_JARSBN010000002.1"/>
</dbReference>
<evidence type="ECO:0000313" key="2">
    <source>
        <dbReference type="EMBL" id="MDG4715155.1"/>
    </source>
</evidence>
<keyword evidence="1" id="KW-0812">Transmembrane</keyword>